<evidence type="ECO:0000259" key="5">
    <source>
        <dbReference type="Pfam" id="PF02737"/>
    </source>
</evidence>
<evidence type="ECO:0000256" key="1">
    <source>
        <dbReference type="ARBA" id="ARBA00009463"/>
    </source>
</evidence>
<dbReference type="PANTHER" id="PTHR48075:SF3">
    <property type="entry name" value="3-HYDROXYACYL-COA DEHYDROGENASE"/>
    <property type="match status" value="1"/>
</dbReference>
<feature type="domain" description="3-hydroxyacyl-CoA dehydrogenase NAD binding" evidence="5">
    <location>
        <begin position="8"/>
        <end position="183"/>
    </location>
</feature>
<dbReference type="InterPro" id="IPR008927">
    <property type="entry name" value="6-PGluconate_DH-like_C_sf"/>
</dbReference>
<evidence type="ECO:0000313" key="7">
    <source>
        <dbReference type="Proteomes" id="UP000053328"/>
    </source>
</evidence>
<feature type="site" description="Important for catalytic activity" evidence="3">
    <location>
        <position position="142"/>
    </location>
</feature>
<dbReference type="InterPro" id="IPR036291">
    <property type="entry name" value="NAD(P)-bd_dom_sf"/>
</dbReference>
<sequence length="287" mass="32405">MDKTRRAVTILGGGTQGTRLAFMWTKKGRPVYLVDQNEQQLVRARKGVDDLRSQLQSLWATSTPWGEVIATPPKDLEQAASKSWLVLECVPESLKLKRSVVQELDQLASPETIVASNSSSYTIEEILEDLKLKHDDRFASLHSYWPPETSAIEVMGSSKTRPEIITRLMEETKRHGFSPFHVRKTSTGYIYNRIWAAIKREALLTLSEGVATPEEIDAIFKDVLKTPKGPCEQMDVVGLDVVRDIEQHYADVRPGIPEQPRTYLQQMIDQGKLGVKSGAGFYQYDEK</sequence>
<protein>
    <recommendedName>
        <fullName evidence="8">3-hydroxyacyl-CoA dehydrogenase</fullName>
    </recommendedName>
</protein>
<dbReference type="PANTHER" id="PTHR48075">
    <property type="entry name" value="3-HYDROXYACYL-COA DEHYDROGENASE FAMILY PROTEIN"/>
    <property type="match status" value="1"/>
</dbReference>
<dbReference type="InterPro" id="IPR013328">
    <property type="entry name" value="6PGD_dom2"/>
</dbReference>
<evidence type="ECO:0008006" key="8">
    <source>
        <dbReference type="Google" id="ProtNLM"/>
    </source>
</evidence>
<reference evidence="6 7" key="1">
    <citation type="submission" date="2015-01" db="EMBL/GenBank/DDBJ databases">
        <title>The Genome Sequence of Exophiala spinifera CBS89968.</title>
        <authorList>
            <consortium name="The Broad Institute Genomics Platform"/>
            <person name="Cuomo C."/>
            <person name="de Hoog S."/>
            <person name="Gorbushina A."/>
            <person name="Stielow B."/>
            <person name="Teixiera M."/>
            <person name="Abouelleil A."/>
            <person name="Chapman S.B."/>
            <person name="Priest M."/>
            <person name="Young S.K."/>
            <person name="Wortman J."/>
            <person name="Nusbaum C."/>
            <person name="Birren B."/>
        </authorList>
    </citation>
    <scope>NUCLEOTIDE SEQUENCE [LARGE SCALE GENOMIC DNA]</scope>
    <source>
        <strain evidence="6 7">CBS 89968</strain>
    </source>
</reference>
<dbReference type="InterPro" id="IPR006176">
    <property type="entry name" value="3-OHacyl-CoA_DH_NAD-bd"/>
</dbReference>
<dbReference type="GO" id="GO:0070403">
    <property type="term" value="F:NAD+ binding"/>
    <property type="evidence" value="ECO:0007669"/>
    <property type="project" value="InterPro"/>
</dbReference>
<dbReference type="InterPro" id="IPR022694">
    <property type="entry name" value="3-OHacyl-CoA_DH"/>
</dbReference>
<keyword evidence="7" id="KW-1185">Reference proteome</keyword>
<name>A0A0D2B750_9EURO</name>
<dbReference type="Pfam" id="PF02737">
    <property type="entry name" value="3HCDH_N"/>
    <property type="match status" value="1"/>
</dbReference>
<accession>A0A0D2B750</accession>
<dbReference type="Gene3D" id="3.40.50.720">
    <property type="entry name" value="NAD(P)-binding Rossmann-like Domain"/>
    <property type="match status" value="1"/>
</dbReference>
<dbReference type="PIRSF" id="PIRSF000105">
    <property type="entry name" value="HCDH"/>
    <property type="match status" value="1"/>
</dbReference>
<dbReference type="AlphaFoldDB" id="A0A0D2B750"/>
<comment type="similarity">
    <text evidence="1">Belongs to the 3-hydroxyacyl-CoA dehydrogenase family.</text>
</comment>
<dbReference type="SUPFAM" id="SSF48179">
    <property type="entry name" value="6-phosphogluconate dehydrogenase C-terminal domain-like"/>
    <property type="match status" value="1"/>
</dbReference>
<evidence type="ECO:0000256" key="2">
    <source>
        <dbReference type="ARBA" id="ARBA00023002"/>
    </source>
</evidence>
<dbReference type="GeneID" id="27334362"/>
<dbReference type="VEuPathDB" id="FungiDB:PV08_07279"/>
<dbReference type="STRING" id="91928.A0A0D2B750"/>
<dbReference type="RefSeq" id="XP_016234711.1">
    <property type="nucleotide sequence ID" value="XM_016381609.1"/>
</dbReference>
<evidence type="ECO:0000256" key="3">
    <source>
        <dbReference type="PIRSR" id="PIRSR000105-1"/>
    </source>
</evidence>
<dbReference type="EMBL" id="KN847496">
    <property type="protein sequence ID" value="KIW14495.1"/>
    <property type="molecule type" value="Genomic_DNA"/>
</dbReference>
<dbReference type="Proteomes" id="UP000053328">
    <property type="component" value="Unassembled WGS sequence"/>
</dbReference>
<feature type="domain" description="3-hydroxyacyl-CoA dehydrogenase C-terminal" evidence="4">
    <location>
        <begin position="188"/>
        <end position="284"/>
    </location>
</feature>
<dbReference type="HOGENOM" id="CLU_009834_2_0_1"/>
<dbReference type="SUPFAM" id="SSF51735">
    <property type="entry name" value="NAD(P)-binding Rossmann-fold domains"/>
    <property type="match status" value="1"/>
</dbReference>
<gene>
    <name evidence="6" type="ORF">PV08_07279</name>
</gene>
<organism evidence="6 7">
    <name type="scientific">Exophiala spinifera</name>
    <dbReference type="NCBI Taxonomy" id="91928"/>
    <lineage>
        <taxon>Eukaryota</taxon>
        <taxon>Fungi</taxon>
        <taxon>Dikarya</taxon>
        <taxon>Ascomycota</taxon>
        <taxon>Pezizomycotina</taxon>
        <taxon>Eurotiomycetes</taxon>
        <taxon>Chaetothyriomycetidae</taxon>
        <taxon>Chaetothyriales</taxon>
        <taxon>Herpotrichiellaceae</taxon>
        <taxon>Exophiala</taxon>
    </lineage>
</organism>
<proteinExistence type="inferred from homology"/>
<dbReference type="InterPro" id="IPR006108">
    <property type="entry name" value="3HC_DH_C"/>
</dbReference>
<dbReference type="Pfam" id="PF00725">
    <property type="entry name" value="3HCDH"/>
    <property type="match status" value="1"/>
</dbReference>
<evidence type="ECO:0000259" key="4">
    <source>
        <dbReference type="Pfam" id="PF00725"/>
    </source>
</evidence>
<evidence type="ECO:0000313" key="6">
    <source>
        <dbReference type="EMBL" id="KIW14495.1"/>
    </source>
</evidence>
<dbReference type="OrthoDB" id="5958943at2759"/>
<dbReference type="Gene3D" id="1.10.1040.10">
    <property type="entry name" value="N-(1-d-carboxylethyl)-l-norvaline Dehydrogenase, domain 2"/>
    <property type="match status" value="1"/>
</dbReference>
<dbReference type="GO" id="GO:0006631">
    <property type="term" value="P:fatty acid metabolic process"/>
    <property type="evidence" value="ECO:0007669"/>
    <property type="project" value="InterPro"/>
</dbReference>
<dbReference type="GO" id="GO:0016616">
    <property type="term" value="F:oxidoreductase activity, acting on the CH-OH group of donors, NAD or NADP as acceptor"/>
    <property type="evidence" value="ECO:0007669"/>
    <property type="project" value="InterPro"/>
</dbReference>
<keyword evidence="2" id="KW-0560">Oxidoreductase</keyword>